<reference evidence="9" key="1">
    <citation type="submission" date="2016-05" db="EMBL/GenBank/DDBJ databases">
        <authorList>
            <person name="Lavstsen T."/>
            <person name="Jespersen J.S."/>
        </authorList>
    </citation>
    <scope>NUCLEOTIDE SEQUENCE</scope>
    <source>
        <tissue evidence="9">Brain</tissue>
    </source>
</reference>
<feature type="disulfide bond" evidence="6">
    <location>
        <begin position="432"/>
        <end position="459"/>
    </location>
</feature>
<keyword evidence="3" id="KW-0677">Repeat</keyword>
<feature type="domain" description="Sushi" evidence="8">
    <location>
        <begin position="401"/>
        <end position="461"/>
    </location>
</feature>
<keyword evidence="1 6" id="KW-0768">Sushi</keyword>
<evidence type="ECO:0000259" key="8">
    <source>
        <dbReference type="PROSITE" id="PS50923"/>
    </source>
</evidence>
<evidence type="ECO:0000256" key="4">
    <source>
        <dbReference type="ARBA" id="ARBA00023157"/>
    </source>
</evidence>
<dbReference type="InterPro" id="IPR035976">
    <property type="entry name" value="Sushi/SCR/CCP_sf"/>
</dbReference>
<feature type="domain" description="Sushi" evidence="8">
    <location>
        <begin position="220"/>
        <end position="284"/>
    </location>
</feature>
<evidence type="ECO:0000256" key="2">
    <source>
        <dbReference type="ARBA" id="ARBA00022729"/>
    </source>
</evidence>
<feature type="domain" description="Sushi" evidence="8">
    <location>
        <begin position="149"/>
        <end position="207"/>
    </location>
</feature>
<comment type="caution">
    <text evidence="6">Lacks conserved residue(s) required for the propagation of feature annotation.</text>
</comment>
<dbReference type="FunFam" id="2.10.70.10:FF:000014">
    <property type="entry name" value="Membrane cofactor protein"/>
    <property type="match status" value="1"/>
</dbReference>
<feature type="domain" description="Sushi" evidence="8">
    <location>
        <begin position="285"/>
        <end position="341"/>
    </location>
</feature>
<dbReference type="PANTHER" id="PTHR19325:SF573">
    <property type="entry name" value="MEMBRANE COFACTOR PROTEIN"/>
    <property type="match status" value="1"/>
</dbReference>
<feature type="chain" id="PRO_5008363173" description="Sushi domain-containing protein" evidence="7">
    <location>
        <begin position="21"/>
        <end position="467"/>
    </location>
</feature>
<dbReference type="EMBL" id="HADW01015299">
    <property type="protein sequence ID" value="SBP16699.1"/>
    <property type="molecule type" value="Transcribed_RNA"/>
</dbReference>
<dbReference type="InterPro" id="IPR000436">
    <property type="entry name" value="Sushi_SCR_CCP_dom"/>
</dbReference>
<feature type="domain" description="Sushi" evidence="8">
    <location>
        <begin position="342"/>
        <end position="400"/>
    </location>
</feature>
<organism evidence="9">
    <name type="scientific">Iconisemion striatum</name>
    <dbReference type="NCBI Taxonomy" id="60296"/>
    <lineage>
        <taxon>Eukaryota</taxon>
        <taxon>Metazoa</taxon>
        <taxon>Chordata</taxon>
        <taxon>Craniata</taxon>
        <taxon>Vertebrata</taxon>
        <taxon>Euteleostomi</taxon>
        <taxon>Actinopterygii</taxon>
        <taxon>Neopterygii</taxon>
        <taxon>Teleostei</taxon>
        <taxon>Neoteleostei</taxon>
        <taxon>Acanthomorphata</taxon>
        <taxon>Ovalentaria</taxon>
        <taxon>Atherinomorphae</taxon>
        <taxon>Cyprinodontiformes</taxon>
        <taxon>Nothobranchiidae</taxon>
        <taxon>Iconisemion</taxon>
    </lineage>
</organism>
<dbReference type="CDD" id="cd00033">
    <property type="entry name" value="CCP"/>
    <property type="match status" value="7"/>
</dbReference>
<dbReference type="InterPro" id="IPR050350">
    <property type="entry name" value="Compl-Cell_Adhes-Reg"/>
</dbReference>
<feature type="domain" description="Sushi" evidence="8">
    <location>
        <begin position="28"/>
        <end position="91"/>
    </location>
</feature>
<dbReference type="AlphaFoldDB" id="A0A1A7XFU0"/>
<feature type="signal peptide" evidence="7">
    <location>
        <begin position="1"/>
        <end position="20"/>
    </location>
</feature>
<feature type="disulfide bond" evidence="6">
    <location>
        <begin position="255"/>
        <end position="282"/>
    </location>
</feature>
<reference evidence="9" key="2">
    <citation type="submission" date="2016-06" db="EMBL/GenBank/DDBJ databases">
        <title>The genome of a short-lived fish provides insights into sex chromosome evolution and the genetic control of aging.</title>
        <authorList>
            <person name="Reichwald K."/>
            <person name="Felder M."/>
            <person name="Petzold A."/>
            <person name="Koch P."/>
            <person name="Groth M."/>
            <person name="Platzer M."/>
        </authorList>
    </citation>
    <scope>NUCLEOTIDE SEQUENCE</scope>
    <source>
        <tissue evidence="9">Brain</tissue>
    </source>
</reference>
<evidence type="ECO:0000256" key="3">
    <source>
        <dbReference type="ARBA" id="ARBA00022737"/>
    </source>
</evidence>
<dbReference type="PROSITE" id="PS50923">
    <property type="entry name" value="SUSHI"/>
    <property type="match status" value="6"/>
</dbReference>
<accession>A0A1A7XFU0</accession>
<dbReference type="Gene3D" id="2.10.70.10">
    <property type="entry name" value="Complement Module, domain 1"/>
    <property type="match status" value="7"/>
</dbReference>
<dbReference type="Pfam" id="PF00084">
    <property type="entry name" value="Sushi"/>
    <property type="match status" value="7"/>
</dbReference>
<evidence type="ECO:0000256" key="5">
    <source>
        <dbReference type="ARBA" id="ARBA00023180"/>
    </source>
</evidence>
<protein>
    <recommendedName>
        <fullName evidence="8">Sushi domain-containing protein</fullName>
    </recommendedName>
</protein>
<proteinExistence type="predicted"/>
<evidence type="ECO:0000256" key="6">
    <source>
        <dbReference type="PROSITE-ProRule" id="PRU00302"/>
    </source>
</evidence>
<keyword evidence="2 7" id="KW-0732">Signal</keyword>
<evidence type="ECO:0000313" key="9">
    <source>
        <dbReference type="EMBL" id="SBP16699.1"/>
    </source>
</evidence>
<feature type="disulfide bond" evidence="6">
    <location>
        <begin position="403"/>
        <end position="446"/>
    </location>
</feature>
<gene>
    <name evidence="9" type="primary">Nfu_g_1_001425</name>
</gene>
<dbReference type="SUPFAM" id="SSF57535">
    <property type="entry name" value="Complement control module/SCR domain"/>
    <property type="match status" value="7"/>
</dbReference>
<keyword evidence="5" id="KW-0325">Glycoprotein</keyword>
<sequence length="467" mass="51988">MKTAETFVFLSFAFIASGASKRTARDEGECSNPPEYPHTLLHSKFSSRSVFRSGEKVSYLCAEDFTPVRAESRSIQCLDGKWTKLNLKCEKIRCGNAGALPFGEFVYEGEGFIGEKVYAECRTGYALKGPNYMICKKLGWAGEVPSCEETCTTPTVDNSVQKGGVSEYFVGDIMNLTCKQGFQLSGAQTITCRPKGRWQPQPPRCVAFKVETQQLSDQKVGCQAPPAAGGSNTRLANKYVFKASFSSGDRVYYRCDVGYTSVSGSRFRMCFNGIWTPLTLKCERMSCGHAGEFENGYFNYSGIHFGDKATAVCNRGYKLVGQGTRRCQSGGWDGRLPVCEVVQCDEPIKTNAARRNIQEAPYSYSNVLIYYCLEGILDGPSEIWCTENGTWNAPPPQCKVVTCSPPNIPHAFWVNAHRQTYNPKDTIDSFECRRGYRLRGPKHITCTREGTWSPKLPWCQPPVNYNG</sequence>
<dbReference type="PANTHER" id="PTHR19325">
    <property type="entry name" value="COMPLEMENT COMPONENT-RELATED SUSHI DOMAIN-CONTAINING"/>
    <property type="match status" value="1"/>
</dbReference>
<dbReference type="SMART" id="SM00032">
    <property type="entry name" value="CCP"/>
    <property type="match status" value="7"/>
</dbReference>
<keyword evidence="4 6" id="KW-1015">Disulfide bond</keyword>
<evidence type="ECO:0000256" key="7">
    <source>
        <dbReference type="SAM" id="SignalP"/>
    </source>
</evidence>
<evidence type="ECO:0000256" key="1">
    <source>
        <dbReference type="ARBA" id="ARBA00022659"/>
    </source>
</evidence>
<feature type="disulfide bond" evidence="6">
    <location>
        <begin position="178"/>
        <end position="205"/>
    </location>
</feature>
<name>A0A1A7XFU0_9TELE</name>